<dbReference type="InterPro" id="IPR050117">
    <property type="entry name" value="MAPK"/>
</dbReference>
<keyword evidence="7" id="KW-1185">Reference proteome</keyword>
<dbReference type="PROSITE" id="PS50011">
    <property type="entry name" value="PROTEIN_KINASE_DOM"/>
    <property type="match status" value="1"/>
</dbReference>
<dbReference type="Proteomes" id="UP000887540">
    <property type="component" value="Unplaced"/>
</dbReference>
<organism evidence="7 8">
    <name type="scientific">Acrobeloides nanus</name>
    <dbReference type="NCBI Taxonomy" id="290746"/>
    <lineage>
        <taxon>Eukaryota</taxon>
        <taxon>Metazoa</taxon>
        <taxon>Ecdysozoa</taxon>
        <taxon>Nematoda</taxon>
        <taxon>Chromadorea</taxon>
        <taxon>Rhabditida</taxon>
        <taxon>Tylenchina</taxon>
        <taxon>Cephalobomorpha</taxon>
        <taxon>Cephaloboidea</taxon>
        <taxon>Cephalobidae</taxon>
        <taxon>Acrobeloides</taxon>
    </lineage>
</organism>
<dbReference type="WBParaSite" id="ACRNAN_scaffold14205.g23649.t1">
    <property type="protein sequence ID" value="ACRNAN_scaffold14205.g23649.t1"/>
    <property type="gene ID" value="ACRNAN_scaffold14205.g23649"/>
</dbReference>
<protein>
    <submittedName>
        <fullName evidence="8">Protein kinase domain-containing protein</fullName>
    </submittedName>
</protein>
<evidence type="ECO:0000256" key="4">
    <source>
        <dbReference type="ARBA" id="ARBA00022777"/>
    </source>
</evidence>
<dbReference type="InterPro" id="IPR000719">
    <property type="entry name" value="Prot_kinase_dom"/>
</dbReference>
<accession>A0A914CVE7</accession>
<dbReference type="FunFam" id="1.10.510.10:FF:000624">
    <property type="entry name" value="Mitogen-activated protein kinase"/>
    <property type="match status" value="1"/>
</dbReference>
<evidence type="ECO:0000313" key="8">
    <source>
        <dbReference type="WBParaSite" id="ACRNAN_scaffold14205.g23649.t1"/>
    </source>
</evidence>
<feature type="domain" description="Protein kinase" evidence="6">
    <location>
        <begin position="1"/>
        <end position="256"/>
    </location>
</feature>
<dbReference type="InterPro" id="IPR011009">
    <property type="entry name" value="Kinase-like_dom_sf"/>
</dbReference>
<keyword evidence="5" id="KW-0067">ATP-binding</keyword>
<sequence length="318" mass="36537">MAQTNPFYEVEIDENTTLKLPTRYGESKKIGNGAQGMVFGAVDNATQTGVAIKKLTRPFATVLAAKRAYREFVVMNLANHKNDLKPHNILVDQFCNLKITDFGLARETADSLMMTPYVVTRYYRAPEVVLPTGMYDEKVDVWSIGCIFVEMITHRILFKGENYLDQWTKITDIVGSPDEGFIQRIPQEMPYIVTFVRQQPKKKQIPWEKIVRDSDFPPSKDARLNSASARDLISKMLILNPDNRQSVEEAIRHPYVNLWFDAKEVISEPMGNYDTSVEERELSIEEWKKLIFDTVKHYESTHDVFGRNPIQNHVNGNA</sequence>
<keyword evidence="3" id="KW-0547">Nucleotide-binding</keyword>
<keyword evidence="2" id="KW-0808">Transferase</keyword>
<reference evidence="8" key="1">
    <citation type="submission" date="2022-11" db="UniProtKB">
        <authorList>
            <consortium name="WormBaseParasite"/>
        </authorList>
    </citation>
    <scope>IDENTIFICATION</scope>
</reference>
<evidence type="ECO:0000256" key="5">
    <source>
        <dbReference type="ARBA" id="ARBA00022840"/>
    </source>
</evidence>
<evidence type="ECO:0000256" key="3">
    <source>
        <dbReference type="ARBA" id="ARBA00022741"/>
    </source>
</evidence>
<dbReference type="SMART" id="SM00220">
    <property type="entry name" value="S_TKc"/>
    <property type="match status" value="1"/>
</dbReference>
<dbReference type="SUPFAM" id="SSF56112">
    <property type="entry name" value="Protein kinase-like (PK-like)"/>
    <property type="match status" value="1"/>
</dbReference>
<keyword evidence="1" id="KW-0723">Serine/threonine-protein kinase</keyword>
<dbReference type="PANTHER" id="PTHR24055">
    <property type="entry name" value="MITOGEN-ACTIVATED PROTEIN KINASE"/>
    <property type="match status" value="1"/>
</dbReference>
<keyword evidence="4" id="KW-0418">Kinase</keyword>
<dbReference type="AlphaFoldDB" id="A0A914CVE7"/>
<evidence type="ECO:0000256" key="1">
    <source>
        <dbReference type="ARBA" id="ARBA00022527"/>
    </source>
</evidence>
<evidence type="ECO:0000313" key="7">
    <source>
        <dbReference type="Proteomes" id="UP000887540"/>
    </source>
</evidence>
<dbReference type="Gene3D" id="3.30.200.20">
    <property type="entry name" value="Phosphorylase Kinase, domain 1"/>
    <property type="match status" value="1"/>
</dbReference>
<dbReference type="GO" id="GO:0004674">
    <property type="term" value="F:protein serine/threonine kinase activity"/>
    <property type="evidence" value="ECO:0007669"/>
    <property type="project" value="UniProtKB-KW"/>
</dbReference>
<dbReference type="Gene3D" id="1.10.510.10">
    <property type="entry name" value="Transferase(Phosphotransferase) domain 1"/>
    <property type="match status" value="1"/>
</dbReference>
<proteinExistence type="predicted"/>
<name>A0A914CVE7_9BILA</name>
<evidence type="ECO:0000256" key="2">
    <source>
        <dbReference type="ARBA" id="ARBA00022679"/>
    </source>
</evidence>
<evidence type="ECO:0000259" key="6">
    <source>
        <dbReference type="PROSITE" id="PS50011"/>
    </source>
</evidence>
<dbReference type="GO" id="GO:0005524">
    <property type="term" value="F:ATP binding"/>
    <property type="evidence" value="ECO:0007669"/>
    <property type="project" value="UniProtKB-KW"/>
</dbReference>
<dbReference type="Pfam" id="PF00069">
    <property type="entry name" value="Pkinase"/>
    <property type="match status" value="1"/>
</dbReference>